<reference evidence="1 2" key="1">
    <citation type="submission" date="2023-07" db="EMBL/GenBank/DDBJ databases">
        <title>Comparative genomics of wheat-associated soil bacteria to identify genetic determinants of phenazine resistance.</title>
        <authorList>
            <person name="Mouncey N."/>
        </authorList>
    </citation>
    <scope>NUCLEOTIDE SEQUENCE [LARGE SCALE GENOMIC DNA]</scope>
    <source>
        <strain evidence="1 2">W2I16</strain>
    </source>
</reference>
<comment type="caution">
    <text evidence="1">The sequence shown here is derived from an EMBL/GenBank/DDBJ whole genome shotgun (WGS) entry which is preliminary data.</text>
</comment>
<organism evidence="1 2">
    <name type="scientific">Streptomyces turgidiscabies</name>
    <dbReference type="NCBI Taxonomy" id="85558"/>
    <lineage>
        <taxon>Bacteria</taxon>
        <taxon>Bacillati</taxon>
        <taxon>Actinomycetota</taxon>
        <taxon>Actinomycetes</taxon>
        <taxon>Kitasatosporales</taxon>
        <taxon>Streptomycetaceae</taxon>
        <taxon>Streptomyces</taxon>
    </lineage>
</organism>
<keyword evidence="2" id="KW-1185">Reference proteome</keyword>
<evidence type="ECO:0000313" key="2">
    <source>
        <dbReference type="Proteomes" id="UP001223072"/>
    </source>
</evidence>
<protein>
    <recommendedName>
        <fullName evidence="3">PE-PGRS family protein</fullName>
    </recommendedName>
</protein>
<gene>
    <name evidence="1" type="ORF">QFZ49_000152</name>
</gene>
<proteinExistence type="predicted"/>
<name>A0ABU0RE49_9ACTN</name>
<dbReference type="Proteomes" id="UP001223072">
    <property type="component" value="Unassembled WGS sequence"/>
</dbReference>
<dbReference type="RefSeq" id="WP_307624545.1">
    <property type="nucleotide sequence ID" value="NZ_JAUSZS010000002.1"/>
</dbReference>
<sequence>MRTVNPDDLDQLAKLLDGRGGVQDKLDEAFTRAAQLGVTSKLTSLKPLRSWTTEVGPDLRKRASIARLESGDPEAGMRWAGFSPQDIEKYLKEHKEGLPPDEILLANSVAASNDPNAGAFKRKSNESLNDWISRIETHALAQIPGLEPHAATIISVIDLYGDWKSVNGTAATITIQGASLTKVLLGNSFKRGMLRTWKTRIGVSLRGTNNGLLRWSGTKLIRYTPQIRSLGAPGSWFPSKLSQWAQTVPGTKGKIAELTGKGYDAVRSLQIMKSPLWKGVSANKAINFLVGSDALAARYGDLTHSGQAVTRAGNASLVKVTSNVYSKARGLGFSRTSSLGKGLAGATKVSGFLRGAGIAGSAASTVFSAANVVAQGNPVKAFQRNGAGYVADVAEVGFNASMTAAMIAPNPVTIGLAVGFGAVYAGAKVVEHWDDIKKGAGEATKWVGDKAKDLGKSIAKSKANPMNWF</sequence>
<accession>A0ABU0RE49</accession>
<evidence type="ECO:0008006" key="3">
    <source>
        <dbReference type="Google" id="ProtNLM"/>
    </source>
</evidence>
<evidence type="ECO:0000313" key="1">
    <source>
        <dbReference type="EMBL" id="MDQ0930245.1"/>
    </source>
</evidence>
<dbReference type="EMBL" id="JAUSZS010000002">
    <property type="protein sequence ID" value="MDQ0930245.1"/>
    <property type="molecule type" value="Genomic_DNA"/>
</dbReference>